<evidence type="ECO:0000313" key="1">
    <source>
        <dbReference type="EMBL" id="TYL86296.1"/>
    </source>
</evidence>
<dbReference type="RefSeq" id="WP_148750198.1">
    <property type="nucleotide sequence ID" value="NZ_VSSR01000013.1"/>
</dbReference>
<dbReference type="OrthoDB" id="3078667at2"/>
<dbReference type="EMBL" id="VSSR01000013">
    <property type="protein sequence ID" value="TYL86296.1"/>
    <property type="molecule type" value="Genomic_DNA"/>
</dbReference>
<proteinExistence type="predicted"/>
<keyword evidence="2" id="KW-1185">Reference proteome</keyword>
<accession>A0A5S4WWD9</accession>
<reference evidence="1 2" key="1">
    <citation type="submission" date="2019-08" db="EMBL/GenBank/DDBJ databases">
        <title>Bradyrhizobium hipponensis sp. nov., a rhizobium isolated from a Lupinus angustifolius root nodule in Tunisia.</title>
        <authorList>
            <person name="Off K."/>
            <person name="Rejili M."/>
            <person name="Mars M."/>
            <person name="Brachmann A."/>
            <person name="Marin M."/>
        </authorList>
    </citation>
    <scope>NUCLEOTIDE SEQUENCE [LARGE SCALE GENOMIC DNA]</scope>
    <source>
        <strain evidence="1 2">CTAW11</strain>
    </source>
</reference>
<dbReference type="AlphaFoldDB" id="A0A5S4WWD9"/>
<organism evidence="1 2">
    <name type="scientific">Bradyrhizobium cytisi</name>
    <dbReference type="NCBI Taxonomy" id="515489"/>
    <lineage>
        <taxon>Bacteria</taxon>
        <taxon>Pseudomonadati</taxon>
        <taxon>Pseudomonadota</taxon>
        <taxon>Alphaproteobacteria</taxon>
        <taxon>Hyphomicrobiales</taxon>
        <taxon>Nitrobacteraceae</taxon>
        <taxon>Bradyrhizobium</taxon>
    </lineage>
</organism>
<sequence>MPAESDFVSIALEAAQHVLSKPLIVRRGAPLLYALGVDNTLTVTANPRAPVRGDSAFETDLCIFEEKADGIEFPRVVLEFKTGVSTHDVLTYSTKARKHKQVYPYLRYGLVASNVAYVPRRFYIHNEALDFFLALESKQDSNLLEPLIADLLRREVATSRRLESIAFGRIRTVLYRNEILVEDDIDGGRH</sequence>
<evidence type="ECO:0000313" key="2">
    <source>
        <dbReference type="Proteomes" id="UP000324853"/>
    </source>
</evidence>
<dbReference type="Proteomes" id="UP000324853">
    <property type="component" value="Unassembled WGS sequence"/>
</dbReference>
<protein>
    <submittedName>
        <fullName evidence="1">Uncharacterized protein</fullName>
    </submittedName>
</protein>
<comment type="caution">
    <text evidence="1">The sequence shown here is derived from an EMBL/GenBank/DDBJ whole genome shotgun (WGS) entry which is preliminary data.</text>
</comment>
<gene>
    <name evidence="1" type="ORF">FXB38_07390</name>
</gene>
<name>A0A5S4WWD9_9BRAD</name>